<dbReference type="InterPro" id="IPR045337">
    <property type="entry name" value="MmgE_PrpD_C"/>
</dbReference>
<comment type="similarity">
    <text evidence="1">Belongs to the PrpD family.</text>
</comment>
<dbReference type="InterPro" id="IPR036148">
    <property type="entry name" value="MmgE/PrpD_sf"/>
</dbReference>
<evidence type="ECO:0000259" key="3">
    <source>
        <dbReference type="Pfam" id="PF19305"/>
    </source>
</evidence>
<name>B9JPV3_RHIR8</name>
<dbReference type="Pfam" id="PF19305">
    <property type="entry name" value="MmgE_PrpD_C"/>
    <property type="match status" value="1"/>
</dbReference>
<dbReference type="Pfam" id="PF03972">
    <property type="entry name" value="MmgE_PrpD_N"/>
    <property type="match status" value="1"/>
</dbReference>
<proteinExistence type="inferred from homology"/>
<dbReference type="HOGENOM" id="CLU_026574_2_2_5"/>
<evidence type="ECO:0000259" key="2">
    <source>
        <dbReference type="Pfam" id="PF03972"/>
    </source>
</evidence>
<feature type="domain" description="MmgE/PrpD N-terminal" evidence="2">
    <location>
        <begin position="13"/>
        <end position="248"/>
    </location>
</feature>
<organism evidence="4 5">
    <name type="scientific">Rhizobium rhizogenes (strain K84 / ATCC BAA-868)</name>
    <name type="common">Agrobacterium radiobacter</name>
    <dbReference type="NCBI Taxonomy" id="311403"/>
    <lineage>
        <taxon>Bacteria</taxon>
        <taxon>Pseudomonadati</taxon>
        <taxon>Pseudomonadota</taxon>
        <taxon>Alphaproteobacteria</taxon>
        <taxon>Hyphomicrobiales</taxon>
        <taxon>Rhizobiaceae</taxon>
        <taxon>Rhizobium/Agrobacterium group</taxon>
        <taxon>Rhizobium</taxon>
    </lineage>
</organism>
<dbReference type="Gene3D" id="3.30.1330.120">
    <property type="entry name" value="2-methylcitrate dehydratase PrpD"/>
    <property type="match status" value="1"/>
</dbReference>
<gene>
    <name evidence="4" type="ordered locus">Arad_12115</name>
</gene>
<dbReference type="InterPro" id="IPR042188">
    <property type="entry name" value="MmgE/PrpD_sf_2"/>
</dbReference>
<dbReference type="GO" id="GO:0016829">
    <property type="term" value="F:lyase activity"/>
    <property type="evidence" value="ECO:0007669"/>
    <property type="project" value="InterPro"/>
</dbReference>
<dbReference type="PANTHER" id="PTHR16943">
    <property type="entry name" value="2-METHYLCITRATE DEHYDRATASE-RELATED"/>
    <property type="match status" value="1"/>
</dbReference>
<dbReference type="InterPro" id="IPR045336">
    <property type="entry name" value="MmgE_PrpD_N"/>
</dbReference>
<sequence length="449" mass="47477">MIFVDECGSLTLKLANRISALRYEHLPHAVVDKAISLIVDTVVVAAAGTSAAGVKNVADLVIGEGGRAEAKLWSTGQSLPATSAAFVNSLHAVALDYDSLNGTVHADAVVLPAAAAIAERQRSTGQEFLTAYVIGTEVMARLANSVSGPSPGWSHTAIFGGFGAAGAAAYLLKLDPQQTAHALGLALGQAAGTQQANVEQVLQKRLQPALACRAGVFSALLAKVGITGPTFAVEGKFGFGRLYRELDEFHVLGGFGEEFFLMRTGLKKYPICACSHAAVEALHDIISAHGLTAADIMHIEARISPFMARLVGGEARAASDLEVFAQFNLRYALASMALRKRIGLNELSNQSVTETAVIEFMKRITIAIDPQSSGELAPASVTLTCTNAKVLRAASFFMPGTPEAPLTEETLRQKHQECLTNAMRSTTLATLTRSIERNRAHGVVFRGLP</sequence>
<evidence type="ECO:0000256" key="1">
    <source>
        <dbReference type="ARBA" id="ARBA00006174"/>
    </source>
</evidence>
<evidence type="ECO:0000313" key="5">
    <source>
        <dbReference type="Proteomes" id="UP000001600"/>
    </source>
</evidence>
<dbReference type="Proteomes" id="UP000001600">
    <property type="component" value="Plasmid pAtK84c"/>
</dbReference>
<evidence type="ECO:0000313" key="4">
    <source>
        <dbReference type="EMBL" id="ACM31172.1"/>
    </source>
</evidence>
<dbReference type="Gene3D" id="1.10.4100.10">
    <property type="entry name" value="2-methylcitrate dehydratase PrpD"/>
    <property type="match status" value="1"/>
</dbReference>
<dbReference type="KEGG" id="ara:Arad_12115"/>
<dbReference type="InterPro" id="IPR042183">
    <property type="entry name" value="MmgE/PrpD_sf_1"/>
</dbReference>
<dbReference type="EMBL" id="CP000631">
    <property type="protein sequence ID" value="ACM31172.1"/>
    <property type="molecule type" value="Genomic_DNA"/>
</dbReference>
<dbReference type="SUPFAM" id="SSF103378">
    <property type="entry name" value="2-methylcitrate dehydratase PrpD"/>
    <property type="match status" value="1"/>
</dbReference>
<reference evidence="4 5" key="1">
    <citation type="journal article" date="2009" name="J. Bacteriol.">
        <title>Genome sequences of three Agrobacterium biovars help elucidate the evolution of multichromosome genomes in bacteria.</title>
        <authorList>
            <person name="Slater S.C."/>
            <person name="Goldman B.S."/>
            <person name="Goodner B."/>
            <person name="Setubal J.C."/>
            <person name="Farrand S.K."/>
            <person name="Nester E.W."/>
            <person name="Burr T.J."/>
            <person name="Banta L."/>
            <person name="Dickerman A.W."/>
            <person name="Paulsen I."/>
            <person name="Otten L."/>
            <person name="Suen G."/>
            <person name="Welch R."/>
            <person name="Almeida N.F."/>
            <person name="Arnold F."/>
            <person name="Burton O.T."/>
            <person name="Du Z."/>
            <person name="Ewing A."/>
            <person name="Godsy E."/>
            <person name="Heisel S."/>
            <person name="Houmiel K.L."/>
            <person name="Jhaveri J."/>
            <person name="Lu J."/>
            <person name="Miller N.M."/>
            <person name="Norton S."/>
            <person name="Chen Q."/>
            <person name="Phoolcharoen W."/>
            <person name="Ohlin V."/>
            <person name="Ondrusek D."/>
            <person name="Pride N."/>
            <person name="Stricklin S.L."/>
            <person name="Sun J."/>
            <person name="Wheeler C."/>
            <person name="Wilson L."/>
            <person name="Zhu H."/>
            <person name="Wood D.W."/>
        </authorList>
    </citation>
    <scope>NUCLEOTIDE SEQUENCE [LARGE SCALE GENOMIC DNA]</scope>
    <source>
        <strain evidence="5">K84 / ATCC BAA-868</strain>
        <plasmid evidence="4 5">pAtK84c</plasmid>
    </source>
</reference>
<dbReference type="PANTHER" id="PTHR16943:SF8">
    <property type="entry name" value="2-METHYLCITRATE DEHYDRATASE"/>
    <property type="match status" value="1"/>
</dbReference>
<feature type="domain" description="MmgE/PrpD C-terminal" evidence="3">
    <location>
        <begin position="269"/>
        <end position="424"/>
    </location>
</feature>
<protein>
    <recommendedName>
        <fullName evidence="6">MmgE/PrpD family protein</fullName>
    </recommendedName>
</protein>
<accession>B9JPV3</accession>
<keyword evidence="4" id="KW-0614">Plasmid</keyword>
<dbReference type="AlphaFoldDB" id="B9JPV3"/>
<evidence type="ECO:0008006" key="6">
    <source>
        <dbReference type="Google" id="ProtNLM"/>
    </source>
</evidence>
<dbReference type="InterPro" id="IPR005656">
    <property type="entry name" value="MmgE_PrpD"/>
</dbReference>
<dbReference type="RefSeq" id="WP_012653168.1">
    <property type="nucleotide sequence ID" value="NC_011987.1"/>
</dbReference>
<geneLocation type="plasmid" evidence="4 5">
    <name>pAtK84c</name>
</geneLocation>